<organism evidence="2 3">
    <name type="scientific">Loktanella atrilutea</name>
    <dbReference type="NCBI Taxonomy" id="366533"/>
    <lineage>
        <taxon>Bacteria</taxon>
        <taxon>Pseudomonadati</taxon>
        <taxon>Pseudomonadota</taxon>
        <taxon>Alphaproteobacteria</taxon>
        <taxon>Rhodobacterales</taxon>
        <taxon>Roseobacteraceae</taxon>
        <taxon>Loktanella</taxon>
    </lineage>
</organism>
<dbReference type="InterPro" id="IPR014710">
    <property type="entry name" value="RmlC-like_jellyroll"/>
</dbReference>
<dbReference type="InterPro" id="IPR053146">
    <property type="entry name" value="QDO-like"/>
</dbReference>
<evidence type="ECO:0000259" key="1">
    <source>
        <dbReference type="Pfam" id="PF07883"/>
    </source>
</evidence>
<dbReference type="Proteomes" id="UP000183987">
    <property type="component" value="Unassembled WGS sequence"/>
</dbReference>
<dbReference type="SUPFAM" id="SSF51182">
    <property type="entry name" value="RmlC-like cupins"/>
    <property type="match status" value="1"/>
</dbReference>
<dbReference type="RefSeq" id="WP_072859001.1">
    <property type="nucleotide sequence ID" value="NZ_FQUE01000027.1"/>
</dbReference>
<evidence type="ECO:0000313" key="3">
    <source>
        <dbReference type="Proteomes" id="UP000183987"/>
    </source>
</evidence>
<dbReference type="PANTHER" id="PTHR36440">
    <property type="entry name" value="PUTATIVE (AFU_ORTHOLOGUE AFUA_8G07350)-RELATED"/>
    <property type="match status" value="1"/>
</dbReference>
<dbReference type="GO" id="GO:0016853">
    <property type="term" value="F:isomerase activity"/>
    <property type="evidence" value="ECO:0007669"/>
    <property type="project" value="UniProtKB-KW"/>
</dbReference>
<gene>
    <name evidence="2" type="ORF">SAMN05444339_1273</name>
</gene>
<protein>
    <submittedName>
        <fullName evidence="2">Mannose-6-phosphate isomerase, cupin superfamily</fullName>
    </submittedName>
</protein>
<dbReference type="Gene3D" id="2.60.120.10">
    <property type="entry name" value="Jelly Rolls"/>
    <property type="match status" value="1"/>
</dbReference>
<dbReference type="Pfam" id="PF07883">
    <property type="entry name" value="Cupin_2"/>
    <property type="match status" value="1"/>
</dbReference>
<sequence>MKDFTAAVVSEAGAGRMAFGFGPHLIRMTAEETGGTFGLVELDMPAGEGPPLHVHEREEEFFRVLSGRFLFICGDRATELTDGGCILLPRGVPHRFQNIGDRMGRLMVIVTPGGFEGFFSAVEGAAMSDVDAIAGYFGLRFLPPVAAAVAA</sequence>
<dbReference type="InterPro" id="IPR011051">
    <property type="entry name" value="RmlC_Cupin_sf"/>
</dbReference>
<dbReference type="STRING" id="366533.SAMN05444339_1273"/>
<proteinExistence type="predicted"/>
<reference evidence="3" key="1">
    <citation type="submission" date="2016-11" db="EMBL/GenBank/DDBJ databases">
        <authorList>
            <person name="Varghese N."/>
            <person name="Submissions S."/>
        </authorList>
    </citation>
    <scope>NUCLEOTIDE SEQUENCE [LARGE SCALE GENOMIC DNA]</scope>
    <source>
        <strain evidence="3">DSM 29326</strain>
    </source>
</reference>
<dbReference type="AlphaFoldDB" id="A0A1M5FWJ5"/>
<feature type="domain" description="Cupin type-2" evidence="1">
    <location>
        <begin position="42"/>
        <end position="109"/>
    </location>
</feature>
<name>A0A1M5FWJ5_LOKAT</name>
<dbReference type="InterPro" id="IPR013096">
    <property type="entry name" value="Cupin_2"/>
</dbReference>
<dbReference type="PANTHER" id="PTHR36440:SF1">
    <property type="entry name" value="PUTATIVE (AFU_ORTHOLOGUE AFUA_8G07350)-RELATED"/>
    <property type="match status" value="1"/>
</dbReference>
<dbReference type="OrthoDB" id="9798709at2"/>
<evidence type="ECO:0000313" key="2">
    <source>
        <dbReference type="EMBL" id="SHF95764.1"/>
    </source>
</evidence>
<keyword evidence="2" id="KW-0413">Isomerase</keyword>
<dbReference type="EMBL" id="FQUE01000027">
    <property type="protein sequence ID" value="SHF95764.1"/>
    <property type="molecule type" value="Genomic_DNA"/>
</dbReference>
<keyword evidence="3" id="KW-1185">Reference proteome</keyword>
<accession>A0A1M5FWJ5</accession>